<reference evidence="10 11" key="1">
    <citation type="submission" date="2015-09" db="EMBL/GenBank/DDBJ databases">
        <title>Atta colombica WGS genome.</title>
        <authorList>
            <person name="Nygaard S."/>
            <person name="Hu H."/>
            <person name="Boomsma J."/>
            <person name="Zhang G."/>
        </authorList>
    </citation>
    <scope>NUCLEOTIDE SEQUENCE [LARGE SCALE GENOMIC DNA]</scope>
    <source>
        <strain evidence="10">Treedump-2</strain>
        <tissue evidence="10">Whole body</tissue>
    </source>
</reference>
<dbReference type="STRING" id="520822.A0A195AV75"/>
<organism evidence="10 11">
    <name type="scientific">Atta colombica</name>
    <dbReference type="NCBI Taxonomy" id="520822"/>
    <lineage>
        <taxon>Eukaryota</taxon>
        <taxon>Metazoa</taxon>
        <taxon>Ecdysozoa</taxon>
        <taxon>Arthropoda</taxon>
        <taxon>Hexapoda</taxon>
        <taxon>Insecta</taxon>
        <taxon>Pterygota</taxon>
        <taxon>Neoptera</taxon>
        <taxon>Endopterygota</taxon>
        <taxon>Hymenoptera</taxon>
        <taxon>Apocrita</taxon>
        <taxon>Aculeata</taxon>
        <taxon>Formicoidea</taxon>
        <taxon>Formicidae</taxon>
        <taxon>Myrmicinae</taxon>
        <taxon>Atta</taxon>
    </lineage>
</organism>
<feature type="coiled-coil region" evidence="7">
    <location>
        <begin position="306"/>
        <end position="354"/>
    </location>
</feature>
<dbReference type="PANTHER" id="PTHR18916:SF82">
    <property type="entry name" value="CAP-GLY DOMAIN-CONTAINING PROTEIN"/>
    <property type="match status" value="1"/>
</dbReference>
<gene>
    <name evidence="10" type="ORF">ALC53_13566</name>
</gene>
<keyword evidence="11" id="KW-1185">Reference proteome</keyword>
<dbReference type="Gene3D" id="2.30.30.190">
    <property type="entry name" value="CAP Gly-rich-like domain"/>
    <property type="match status" value="2"/>
</dbReference>
<dbReference type="GO" id="GO:0005938">
    <property type="term" value="C:cell cortex"/>
    <property type="evidence" value="ECO:0007669"/>
    <property type="project" value="TreeGrafter"/>
</dbReference>
<feature type="compositionally biased region" description="Pro residues" evidence="8">
    <location>
        <begin position="21"/>
        <end position="33"/>
    </location>
</feature>
<evidence type="ECO:0000256" key="2">
    <source>
        <dbReference type="ARBA" id="ARBA00022490"/>
    </source>
</evidence>
<dbReference type="Pfam" id="PF16641">
    <property type="entry name" value="CLIP1_ZNF"/>
    <property type="match status" value="2"/>
</dbReference>
<evidence type="ECO:0000256" key="3">
    <source>
        <dbReference type="ARBA" id="ARBA00022701"/>
    </source>
</evidence>
<evidence type="ECO:0000256" key="6">
    <source>
        <dbReference type="ARBA" id="ARBA00023212"/>
    </source>
</evidence>
<dbReference type="GO" id="GO:0051010">
    <property type="term" value="F:microtubule plus-end binding"/>
    <property type="evidence" value="ECO:0007669"/>
    <property type="project" value="TreeGrafter"/>
</dbReference>
<dbReference type="InterPro" id="IPR036859">
    <property type="entry name" value="CAP-Gly_dom_sf"/>
</dbReference>
<dbReference type="GO" id="GO:0031122">
    <property type="term" value="P:cytoplasmic microtubule organization"/>
    <property type="evidence" value="ECO:0007669"/>
    <property type="project" value="TreeGrafter"/>
</dbReference>
<evidence type="ECO:0000313" key="10">
    <source>
        <dbReference type="EMBL" id="KYM76081.1"/>
    </source>
</evidence>
<feature type="coiled-coil region" evidence="7">
    <location>
        <begin position="435"/>
        <end position="699"/>
    </location>
</feature>
<dbReference type="PANTHER" id="PTHR18916">
    <property type="entry name" value="DYNACTIN 1-RELATED MICROTUBULE-BINDING"/>
    <property type="match status" value="1"/>
</dbReference>
<keyword evidence="4" id="KW-0677">Repeat</keyword>
<keyword evidence="2" id="KW-0963">Cytoplasm</keyword>
<comment type="subcellular location">
    <subcellularLocation>
        <location evidence="1">Cytoplasm</location>
        <location evidence="1">Cytoskeleton</location>
    </subcellularLocation>
</comment>
<dbReference type="GO" id="GO:0035371">
    <property type="term" value="C:microtubule plus-end"/>
    <property type="evidence" value="ECO:0007669"/>
    <property type="project" value="TreeGrafter"/>
</dbReference>
<evidence type="ECO:0000256" key="7">
    <source>
        <dbReference type="SAM" id="Coils"/>
    </source>
</evidence>
<feature type="domain" description="CAP-Gly" evidence="9">
    <location>
        <begin position="191"/>
        <end position="233"/>
    </location>
</feature>
<dbReference type="EMBL" id="KQ976736">
    <property type="protein sequence ID" value="KYM76081.1"/>
    <property type="molecule type" value="Genomic_DNA"/>
</dbReference>
<keyword evidence="5 7" id="KW-0175">Coiled coil</keyword>
<dbReference type="GO" id="GO:0005634">
    <property type="term" value="C:nucleus"/>
    <property type="evidence" value="ECO:0007669"/>
    <property type="project" value="TreeGrafter"/>
</dbReference>
<evidence type="ECO:0000259" key="9">
    <source>
        <dbReference type="PROSITE" id="PS50245"/>
    </source>
</evidence>
<sequence>MTEPKPSGLRPPSKIGRPCSTMPPRPAIPPSPMRPTTNTSVVLTEDTDSFKIGDRVWVGGTKPGTIAYIGETKFAPGDWAGVVLDEPIGKNDGSVAGSRYFQCEPKRGIFSRLTRLTRLPLSDHQTSLIMTPTTPPDSSRGGFISKSMSSSLNTSTTSLSSTTQKGELRIGDRVIVSSSQGSKTGILRYHGLAEFAAGEWCGVELDEPIGKNDGSVNDKRYFECSPKYGLFAPVHKVSKSPYNKRPSLCVVHKPSGAALNASLQKKSGSRESLASSLASSVASARISTTSGTTARRPGMRTSTPARSSLQEVLKEKQQEIEFLRKERDLERERVTKAANQADQAEQSALSIKQEYDKAMDGFSKRDKCLKLRVMFHFLRFYLYLQRLCNVNGNIRCDKSNPMSLRFEVFILVLKFLCPHLLYFFFFDIFIDNQYREQMLQTISEAELTVAKLINEKSALAMQLEDEKRKCEDLLFRFEEESVNKDDIQVINTVNESRIKELEDELTVERRERIVQMERDSTKLFEAEEELARLRNEISCATNSQNSQLQDLKSRNQSLEEIKNSLEKEIQEKSDLVSECVERIKELELVMSKMQQDSTTHKESESRLEKELGTVKQNLQDKEAMMENLKQEFERNTNILSEELRKSKEIIETMKKESASEKDSLLSEYRQTIEEKDQLIKVKTEELENKSKKLLEQQNAVLEGLKAENVNRIRELSESFEQQLRTKDTKIEEVSQQLGQKVSETERLLAELAAERELCRKKDEELISALQKLEELNTRLKLAEDSNSVLSKQIQDYRSKSDDNVRIIHEKQKLEQDLASLIASEEESAVQLNKLSEELKVKDKELAELRNATVAQIEEITKRFEAQINDKVKYIDEINADVSQKAMMLVKLEKDIADLKAIIANKDEEIKHLLEKTTELQDALTLSEQTKTNLESELRVFESKMQKLNGQVARAEEKISQLSLQKEKLESDIASVISTSADSSEQLSRYNEDLRRKEKELDQTREKIFQTETALKQTEGKLSNTETELNKNMTLVEQLRSEKSNLESQIDKAEKSNVDYVKKMCGYKQEISELSLKMEEGERAKINLKEKFDQVTNLTEQLTKKDEAIVNLHGECETLRNSYQEETSLLQKKITDLSTELSTSCDDIKDLQKCKSKLEADQSANRWSIEELTEKLKFKSDETSKLENLLQEKDSKLQEVENKLSELRKMHDALINNKATTDKNLTTSLNTMTSTIEELKSKLKDAEGTIKDKIDEISKMRAETEKSQVQITELNTTISSMKEEHTRNNNELKNAQEAITQTQSKINELSEIKTVLENSVKSLESQLSNLHEELDKKEKLRTEAEIKVKESESSKEEEMLKLRNSLESEVVTKQKKIEDINKQNKELEDKLQLMQDIVDKHKTNLDDKEAIIGKLKAQVKVLEDAEVERVKAEQQTRNEEIKLKQNELSGANKRIYELQHTVNTLEKQLKEQETKSADLAKIMENNEKEVNKNVQNLQEKLNVAKMEEKRLLDELNRLEKENKQVIAKWMEAMNQLKLSHENLKNTYDGTGDMKQHLVARDIDITKLQEENDTAKSQIDFLNSIIVDMQRKNESLLCKIEVLEMGVPANEAEDYTRSTLDKRTAAPRMFCDICDQFDLHETEDCPRQAQDFMESTERTVKTPKKQSVERPYCETCEMFGHDTRDCDDAETF</sequence>
<evidence type="ECO:0000256" key="8">
    <source>
        <dbReference type="SAM" id="MobiDB-lite"/>
    </source>
</evidence>
<accession>A0A195AV75</accession>
<dbReference type="PROSITE" id="PS00845">
    <property type="entry name" value="CAP_GLY_1"/>
    <property type="match status" value="2"/>
</dbReference>
<dbReference type="Proteomes" id="UP000078540">
    <property type="component" value="Unassembled WGS sequence"/>
</dbReference>
<dbReference type="PROSITE" id="PS50245">
    <property type="entry name" value="CAP_GLY_2"/>
    <property type="match status" value="2"/>
</dbReference>
<dbReference type="SMART" id="SM01052">
    <property type="entry name" value="CAP_GLY"/>
    <property type="match status" value="2"/>
</dbReference>
<evidence type="ECO:0000256" key="4">
    <source>
        <dbReference type="ARBA" id="ARBA00022737"/>
    </source>
</evidence>
<feature type="coiled-coil region" evidence="7">
    <location>
        <begin position="734"/>
        <end position="799"/>
    </location>
</feature>
<feature type="region of interest" description="Disordered" evidence="8">
    <location>
        <begin position="1"/>
        <end position="38"/>
    </location>
</feature>
<protein>
    <submittedName>
        <fullName evidence="10">Restin like protein</fullName>
    </submittedName>
</protein>
<dbReference type="Gene3D" id="1.10.287.1490">
    <property type="match status" value="2"/>
</dbReference>
<keyword evidence="3" id="KW-0493">Microtubule</keyword>
<feature type="coiled-coil region" evidence="7">
    <location>
        <begin position="1168"/>
        <end position="1583"/>
    </location>
</feature>
<dbReference type="Pfam" id="PF01302">
    <property type="entry name" value="CAP_GLY"/>
    <property type="match status" value="2"/>
</dbReference>
<feature type="domain" description="CAP-Gly" evidence="9">
    <location>
        <begin position="70"/>
        <end position="112"/>
    </location>
</feature>
<dbReference type="InterPro" id="IPR000938">
    <property type="entry name" value="CAP-Gly_domain"/>
</dbReference>
<evidence type="ECO:0000256" key="1">
    <source>
        <dbReference type="ARBA" id="ARBA00004245"/>
    </source>
</evidence>
<dbReference type="SUPFAM" id="SSF90257">
    <property type="entry name" value="Myosin rod fragments"/>
    <property type="match status" value="1"/>
</dbReference>
<dbReference type="SUPFAM" id="SSF74924">
    <property type="entry name" value="Cap-Gly domain"/>
    <property type="match status" value="2"/>
</dbReference>
<proteinExistence type="predicted"/>
<feature type="coiled-coil region" evidence="7">
    <location>
        <begin position="888"/>
        <end position="1090"/>
    </location>
</feature>
<evidence type="ECO:0000256" key="5">
    <source>
        <dbReference type="ARBA" id="ARBA00023054"/>
    </source>
</evidence>
<keyword evidence="6" id="KW-0206">Cytoskeleton</keyword>
<name>A0A195AV75_9HYME</name>
<dbReference type="InterPro" id="IPR032108">
    <property type="entry name" value="CLIP1_ZNF"/>
</dbReference>
<feature type="region of interest" description="Disordered" evidence="8">
    <location>
        <begin position="285"/>
        <end position="306"/>
    </location>
</feature>
<evidence type="ECO:0000313" key="11">
    <source>
        <dbReference type="Proteomes" id="UP000078540"/>
    </source>
</evidence>